<dbReference type="KEGG" id="scu:SCE1572_05535"/>
<dbReference type="AlphaFoldDB" id="S4XQB7"/>
<evidence type="ECO:0000313" key="2">
    <source>
        <dbReference type="Proteomes" id="UP000014803"/>
    </source>
</evidence>
<gene>
    <name evidence="1" type="ORF">SCE1572_05535</name>
</gene>
<dbReference type="Proteomes" id="UP000014803">
    <property type="component" value="Chromosome"/>
</dbReference>
<organism evidence="1 2">
    <name type="scientific">Sorangium cellulosum So0157-2</name>
    <dbReference type="NCBI Taxonomy" id="1254432"/>
    <lineage>
        <taxon>Bacteria</taxon>
        <taxon>Pseudomonadati</taxon>
        <taxon>Myxococcota</taxon>
        <taxon>Polyangia</taxon>
        <taxon>Polyangiales</taxon>
        <taxon>Polyangiaceae</taxon>
        <taxon>Sorangium</taxon>
    </lineage>
</organism>
<reference evidence="1 2" key="1">
    <citation type="journal article" date="2013" name="Sci. Rep.">
        <title>Extraordinary expansion of a Sorangium cellulosum genome from an alkaline milieu.</title>
        <authorList>
            <person name="Han K."/>
            <person name="Li Z.F."/>
            <person name="Peng R."/>
            <person name="Zhu L.P."/>
            <person name="Zhou T."/>
            <person name="Wang L.G."/>
            <person name="Li S.G."/>
            <person name="Zhang X.B."/>
            <person name="Hu W."/>
            <person name="Wu Z.H."/>
            <person name="Qin N."/>
            <person name="Li Y.Z."/>
        </authorList>
    </citation>
    <scope>NUCLEOTIDE SEQUENCE [LARGE SCALE GENOMIC DNA]</scope>
    <source>
        <strain evidence="1 2">So0157-2</strain>
    </source>
</reference>
<sequence>MLHGTLDPLGIQRCVTLRCRLEHTLGVLHQQDDGESIRRTAPSPDFLLHARMARRSRQLEMMSDGVVVDHRDHIASIDGDEVKLLAARTEDILYALEWTRIGQHLLDSISIAVQRIVNACLHERMQAEAVAVRALLLIEDRD</sequence>
<proteinExistence type="predicted"/>
<protein>
    <submittedName>
        <fullName evidence="1">Uncharacterized protein</fullName>
    </submittedName>
</protein>
<evidence type="ECO:0000313" key="1">
    <source>
        <dbReference type="EMBL" id="AGP34005.1"/>
    </source>
</evidence>
<accession>S4XQB7</accession>
<dbReference type="HOGENOM" id="CLU_1814575_0_0_7"/>
<dbReference type="EMBL" id="CP003969">
    <property type="protein sequence ID" value="AGP34005.1"/>
    <property type="molecule type" value="Genomic_DNA"/>
</dbReference>
<name>S4XQB7_SORCE</name>